<dbReference type="EMBL" id="JADINH010000037">
    <property type="protein sequence ID" value="MBO8415176.1"/>
    <property type="molecule type" value="Genomic_DNA"/>
</dbReference>
<evidence type="ECO:0000256" key="3">
    <source>
        <dbReference type="ARBA" id="ARBA00022722"/>
    </source>
</evidence>
<keyword evidence="8" id="KW-0963">Cytoplasm</keyword>
<dbReference type="InterPro" id="IPR020549">
    <property type="entry name" value="YbeY_CS"/>
</dbReference>
<evidence type="ECO:0000256" key="5">
    <source>
        <dbReference type="ARBA" id="ARBA00022759"/>
    </source>
</evidence>
<dbReference type="PANTHER" id="PTHR46986">
    <property type="entry name" value="ENDORIBONUCLEASE YBEY, CHLOROPLASTIC"/>
    <property type="match status" value="1"/>
</dbReference>
<reference evidence="9" key="1">
    <citation type="submission" date="2020-10" db="EMBL/GenBank/DDBJ databases">
        <authorList>
            <person name="Gilroy R."/>
        </authorList>
    </citation>
    <scope>NUCLEOTIDE SEQUENCE</scope>
    <source>
        <strain evidence="9">17213</strain>
    </source>
</reference>
<evidence type="ECO:0000256" key="8">
    <source>
        <dbReference type="HAMAP-Rule" id="MF_00009"/>
    </source>
</evidence>
<organism evidence="9 10">
    <name type="scientific">Candidatus Avisuccinivibrio stercorigallinarum</name>
    <dbReference type="NCBI Taxonomy" id="2840704"/>
    <lineage>
        <taxon>Bacteria</taxon>
        <taxon>Pseudomonadati</taxon>
        <taxon>Pseudomonadota</taxon>
        <taxon>Gammaproteobacteria</taxon>
        <taxon>Aeromonadales</taxon>
        <taxon>Succinivibrionaceae</taxon>
        <taxon>Succinivibrionaceae incertae sedis</taxon>
        <taxon>Candidatus Avisuccinivibrio</taxon>
    </lineage>
</organism>
<comment type="caution">
    <text evidence="9">The sequence shown here is derived from an EMBL/GenBank/DDBJ whole genome shotgun (WGS) entry which is preliminary data.</text>
</comment>
<sequence>MQVTIDLQLAAADNSGLPSIEQMQHWAEEALRTAGWTKDSEITVRFVEAFEIQDLNREYRNIDKPTNILSFPFEYPEALFDPESAEEMEGLDTSLLGDLVICKEVLVREAAEQHKTLEEHCAHLIVHGCLHLLGYDHIEDDEAEEMEGLETQILTGMGYADPYLAEKE</sequence>
<keyword evidence="2 8" id="KW-0690">Ribosome biogenesis</keyword>
<protein>
    <recommendedName>
        <fullName evidence="8">Endoribonuclease YbeY</fullName>
        <ecNumber evidence="8">3.1.-.-</ecNumber>
    </recommendedName>
</protein>
<dbReference type="SUPFAM" id="SSF55486">
    <property type="entry name" value="Metalloproteases ('zincins'), catalytic domain"/>
    <property type="match status" value="1"/>
</dbReference>
<dbReference type="InterPro" id="IPR023091">
    <property type="entry name" value="MetalPrtase_cat_dom_sf_prd"/>
</dbReference>
<comment type="subcellular location">
    <subcellularLocation>
        <location evidence="8">Cytoplasm</location>
    </subcellularLocation>
</comment>
<dbReference type="Proteomes" id="UP000823631">
    <property type="component" value="Unassembled WGS sequence"/>
</dbReference>
<dbReference type="AlphaFoldDB" id="A0A9D9GSL3"/>
<dbReference type="HAMAP" id="MF_00009">
    <property type="entry name" value="Endoribonucl_YbeY"/>
    <property type="match status" value="1"/>
</dbReference>
<dbReference type="PROSITE" id="PS01306">
    <property type="entry name" value="UPF0054"/>
    <property type="match status" value="1"/>
</dbReference>
<dbReference type="GO" id="GO:0005737">
    <property type="term" value="C:cytoplasm"/>
    <property type="evidence" value="ECO:0007669"/>
    <property type="project" value="UniProtKB-SubCell"/>
</dbReference>
<name>A0A9D9GSL3_9GAMM</name>
<evidence type="ECO:0000313" key="10">
    <source>
        <dbReference type="Proteomes" id="UP000823631"/>
    </source>
</evidence>
<gene>
    <name evidence="8 9" type="primary">ybeY</name>
    <name evidence="9" type="ORF">IAB19_02210</name>
</gene>
<evidence type="ECO:0000256" key="1">
    <source>
        <dbReference type="ARBA" id="ARBA00010875"/>
    </source>
</evidence>
<feature type="binding site" evidence="8">
    <location>
        <position position="127"/>
    </location>
    <ligand>
        <name>Zn(2+)</name>
        <dbReference type="ChEBI" id="CHEBI:29105"/>
        <note>catalytic</note>
    </ligand>
</feature>
<evidence type="ECO:0000256" key="4">
    <source>
        <dbReference type="ARBA" id="ARBA00022723"/>
    </source>
</evidence>
<dbReference type="Gene3D" id="3.40.390.30">
    <property type="entry name" value="Metalloproteases ('zincins'), catalytic domain"/>
    <property type="match status" value="1"/>
</dbReference>
<dbReference type="PANTHER" id="PTHR46986:SF1">
    <property type="entry name" value="ENDORIBONUCLEASE YBEY, CHLOROPLASTIC"/>
    <property type="match status" value="1"/>
</dbReference>
<dbReference type="GO" id="GO:0006364">
    <property type="term" value="P:rRNA processing"/>
    <property type="evidence" value="ECO:0007669"/>
    <property type="project" value="UniProtKB-UniRule"/>
</dbReference>
<keyword evidence="5 8" id="KW-0255">Endonuclease</keyword>
<dbReference type="GO" id="GO:0004521">
    <property type="term" value="F:RNA endonuclease activity"/>
    <property type="evidence" value="ECO:0007669"/>
    <property type="project" value="UniProtKB-UniRule"/>
</dbReference>
<dbReference type="InterPro" id="IPR002036">
    <property type="entry name" value="YbeY"/>
</dbReference>
<feature type="binding site" evidence="8">
    <location>
        <position position="137"/>
    </location>
    <ligand>
        <name>Zn(2+)</name>
        <dbReference type="ChEBI" id="CHEBI:29105"/>
        <note>catalytic</note>
    </ligand>
</feature>
<proteinExistence type="inferred from homology"/>
<comment type="cofactor">
    <cofactor evidence="8">
        <name>Zn(2+)</name>
        <dbReference type="ChEBI" id="CHEBI:29105"/>
    </cofactor>
    <text evidence="8">Binds 1 zinc ion.</text>
</comment>
<keyword evidence="4 8" id="KW-0479">Metal-binding</keyword>
<evidence type="ECO:0000313" key="9">
    <source>
        <dbReference type="EMBL" id="MBO8415176.1"/>
    </source>
</evidence>
<keyword evidence="8" id="KW-0698">rRNA processing</keyword>
<evidence type="ECO:0000256" key="7">
    <source>
        <dbReference type="ARBA" id="ARBA00022833"/>
    </source>
</evidence>
<accession>A0A9D9GSL3</accession>
<evidence type="ECO:0000256" key="6">
    <source>
        <dbReference type="ARBA" id="ARBA00022801"/>
    </source>
</evidence>
<comment type="similarity">
    <text evidence="1 8">Belongs to the endoribonuclease YbeY family.</text>
</comment>
<dbReference type="EC" id="3.1.-.-" evidence="8"/>
<feature type="binding site" evidence="8">
    <location>
        <position position="131"/>
    </location>
    <ligand>
        <name>Zn(2+)</name>
        <dbReference type="ChEBI" id="CHEBI:29105"/>
        <note>catalytic</note>
    </ligand>
</feature>
<keyword evidence="6 8" id="KW-0378">Hydrolase</keyword>
<keyword evidence="3 8" id="KW-0540">Nuclease</keyword>
<dbReference type="GO" id="GO:0008270">
    <property type="term" value="F:zinc ion binding"/>
    <property type="evidence" value="ECO:0007669"/>
    <property type="project" value="UniProtKB-UniRule"/>
</dbReference>
<keyword evidence="7 8" id="KW-0862">Zinc</keyword>
<reference evidence="9" key="2">
    <citation type="journal article" date="2021" name="PeerJ">
        <title>Extensive microbial diversity within the chicken gut microbiome revealed by metagenomics and culture.</title>
        <authorList>
            <person name="Gilroy R."/>
            <person name="Ravi A."/>
            <person name="Getino M."/>
            <person name="Pursley I."/>
            <person name="Horton D.L."/>
            <person name="Alikhan N.F."/>
            <person name="Baker D."/>
            <person name="Gharbi K."/>
            <person name="Hall N."/>
            <person name="Watson M."/>
            <person name="Adriaenssens E.M."/>
            <person name="Foster-Nyarko E."/>
            <person name="Jarju S."/>
            <person name="Secka A."/>
            <person name="Antonio M."/>
            <person name="Oren A."/>
            <person name="Chaudhuri R.R."/>
            <person name="La Ragione R."/>
            <person name="Hildebrand F."/>
            <person name="Pallen M.J."/>
        </authorList>
    </citation>
    <scope>NUCLEOTIDE SEQUENCE</scope>
    <source>
        <strain evidence="9">17213</strain>
    </source>
</reference>
<dbReference type="NCBIfam" id="TIGR00043">
    <property type="entry name" value="rRNA maturation RNase YbeY"/>
    <property type="match status" value="1"/>
</dbReference>
<evidence type="ECO:0000256" key="2">
    <source>
        <dbReference type="ARBA" id="ARBA00022517"/>
    </source>
</evidence>
<dbReference type="Pfam" id="PF02130">
    <property type="entry name" value="YbeY"/>
    <property type="match status" value="1"/>
</dbReference>
<comment type="function">
    <text evidence="8">Single strand-specific metallo-endoribonuclease involved in late-stage 70S ribosome quality control and in maturation of the 3' terminus of the 16S rRNA.</text>
</comment>
<dbReference type="GO" id="GO:0004222">
    <property type="term" value="F:metalloendopeptidase activity"/>
    <property type="evidence" value="ECO:0007669"/>
    <property type="project" value="InterPro"/>
</dbReference>